<dbReference type="InterPro" id="IPR040256">
    <property type="entry name" value="At4g02000-like"/>
</dbReference>
<sequence>MARFDKEVEGYVLILDCDGSKFNGYMKKQASNKTINKENLKEANQGRSFFLKIHLWPIGLCPEDTNILLELQMCFVVPVSSHQSITLVVKKDSITPANSFRDSTWFSRLEFPLELLPPYYFLWRQSLALCLGVLDCGCFAAETSNETLIKGFHICDMDGTNHGIDKTNLKHIIPNMVAANTCLEKFVSKEIIASGWGIEGLFPLSATIIYVITLHEDVDLGCSSELGTFCPSTTYGSTGSESVRTYDTFASGSTHEENVRPSMVDMTVEMEKVSSLEDTTVLRFFPPLSTPITTLAGNALSKSSYANVIGKPSGKKLNIRTLFTQGGNGAYLLLLTISMNGLDAMLNNGPWFIRNHSFILKKWHSDENLLKEDVSTIPVWVKLYGVTVTAFSEDGLSTIATRLGTPLMLDSYTSDMCLQSWVFGHIHEECPKNLGVGEKKTLRKPSQTSRGVPVGPKIGFKPQKEYKPVPKKPTGSSSGNKKKGVVPTIEDEVASVDNDMARSMASERVGFGTQNLLEQWRDSYGNGDYDDDLYDDDIYEVLPQELQAICDNLDIRLHSSIFSIEKHILYSRCLYAFLNSMDPNKATKELLETNTLLDGSWGAFNANFSPEEYAAERERNNVQTLVQPHTNSARMNPNFARFPQEVIDQYDVQGMHSSRDSEVTRSPGELKKGGKKWLWSFIGMSTVIGALILAYSYAAHDSEHQSSATSSDTKPQAGKGVLDCGCFAAETSNETLIKGFHICDLMEVGCMLGYYMSKKYGRAAKVKIIDDIFLGREGRVGHGDIFMVTVVHPVSLDPNIALGLEIMLQTHVLGSLCLRRSLHL</sequence>
<keyword evidence="2" id="KW-0472">Membrane</keyword>
<dbReference type="EMBL" id="BKCJ010003592">
    <property type="protein sequence ID" value="GEU56025.1"/>
    <property type="molecule type" value="Genomic_DNA"/>
</dbReference>
<proteinExistence type="predicted"/>
<feature type="region of interest" description="Disordered" evidence="1">
    <location>
        <begin position="437"/>
        <end position="488"/>
    </location>
</feature>
<dbReference type="PANTHER" id="PTHR31286:SF99">
    <property type="entry name" value="DUF4283 DOMAIN-CONTAINING PROTEIN"/>
    <property type="match status" value="1"/>
</dbReference>
<accession>A0A6L2L6T0</accession>
<name>A0A6L2L6T0_TANCI</name>
<gene>
    <name evidence="3" type="ORF">Tci_028003</name>
</gene>
<dbReference type="PANTHER" id="PTHR31286">
    <property type="entry name" value="GLYCINE-RICH CELL WALL STRUCTURAL PROTEIN 1.8-LIKE"/>
    <property type="match status" value="1"/>
</dbReference>
<evidence type="ECO:0000313" key="3">
    <source>
        <dbReference type="EMBL" id="GEU56025.1"/>
    </source>
</evidence>
<comment type="caution">
    <text evidence="3">The sequence shown here is derived from an EMBL/GenBank/DDBJ whole genome shotgun (WGS) entry which is preliminary data.</text>
</comment>
<reference evidence="3" key="1">
    <citation type="journal article" date="2019" name="Sci. Rep.">
        <title>Draft genome of Tanacetum cinerariifolium, the natural source of mosquito coil.</title>
        <authorList>
            <person name="Yamashiro T."/>
            <person name="Shiraishi A."/>
            <person name="Satake H."/>
            <person name="Nakayama K."/>
        </authorList>
    </citation>
    <scope>NUCLEOTIDE SEQUENCE</scope>
</reference>
<evidence type="ECO:0000256" key="1">
    <source>
        <dbReference type="SAM" id="MobiDB-lite"/>
    </source>
</evidence>
<organism evidence="3">
    <name type="scientific">Tanacetum cinerariifolium</name>
    <name type="common">Dalmatian daisy</name>
    <name type="synonym">Chrysanthemum cinerariifolium</name>
    <dbReference type="NCBI Taxonomy" id="118510"/>
    <lineage>
        <taxon>Eukaryota</taxon>
        <taxon>Viridiplantae</taxon>
        <taxon>Streptophyta</taxon>
        <taxon>Embryophyta</taxon>
        <taxon>Tracheophyta</taxon>
        <taxon>Spermatophyta</taxon>
        <taxon>Magnoliopsida</taxon>
        <taxon>eudicotyledons</taxon>
        <taxon>Gunneridae</taxon>
        <taxon>Pentapetalae</taxon>
        <taxon>asterids</taxon>
        <taxon>campanulids</taxon>
        <taxon>Asterales</taxon>
        <taxon>Asteraceae</taxon>
        <taxon>Asteroideae</taxon>
        <taxon>Anthemideae</taxon>
        <taxon>Anthemidinae</taxon>
        <taxon>Tanacetum</taxon>
    </lineage>
</organism>
<keyword evidence="2" id="KW-1133">Transmembrane helix</keyword>
<feature type="non-terminal residue" evidence="3">
    <location>
        <position position="824"/>
    </location>
</feature>
<protein>
    <submittedName>
        <fullName evidence="3">Zinc knuckle CX2CX4HX4C</fullName>
    </submittedName>
</protein>
<evidence type="ECO:0000256" key="2">
    <source>
        <dbReference type="SAM" id="Phobius"/>
    </source>
</evidence>
<dbReference type="AlphaFoldDB" id="A0A6L2L6T0"/>
<feature type="transmembrane region" description="Helical" evidence="2">
    <location>
        <begin position="677"/>
        <end position="698"/>
    </location>
</feature>
<keyword evidence="2" id="KW-0812">Transmembrane</keyword>